<dbReference type="EMBL" id="CADCVD010000164">
    <property type="protein sequence ID" value="CAA9457359.1"/>
    <property type="molecule type" value="Genomic_DNA"/>
</dbReference>
<dbReference type="InterPro" id="IPR006108">
    <property type="entry name" value="3HC_DH_C"/>
</dbReference>
<evidence type="ECO:0000256" key="4">
    <source>
        <dbReference type="PIRSR" id="PIRSR000105-1"/>
    </source>
</evidence>
<evidence type="ECO:0000256" key="2">
    <source>
        <dbReference type="ARBA" id="ARBA00009463"/>
    </source>
</evidence>
<dbReference type="InterPro" id="IPR013328">
    <property type="entry name" value="6PGD_dom2"/>
</dbReference>
<comment type="pathway">
    <text evidence="1">Lipid metabolism; butanoate metabolism.</text>
</comment>
<reference evidence="7" key="1">
    <citation type="submission" date="2020-02" db="EMBL/GenBank/DDBJ databases">
        <authorList>
            <person name="Meier V. D."/>
        </authorList>
    </citation>
    <scope>NUCLEOTIDE SEQUENCE</scope>
    <source>
        <strain evidence="7">AVDCRST_MAG37</strain>
    </source>
</reference>
<dbReference type="Gene3D" id="3.40.50.720">
    <property type="entry name" value="NAD(P)-binding Rossmann-like Domain"/>
    <property type="match status" value="1"/>
</dbReference>
<evidence type="ECO:0000256" key="3">
    <source>
        <dbReference type="ARBA" id="ARBA00023002"/>
    </source>
</evidence>
<dbReference type="PANTHER" id="PTHR48075">
    <property type="entry name" value="3-HYDROXYACYL-COA DEHYDROGENASE FAMILY PROTEIN"/>
    <property type="match status" value="1"/>
</dbReference>
<dbReference type="SUPFAM" id="SSF48179">
    <property type="entry name" value="6-phosphogluconate dehydrogenase C-terminal domain-like"/>
    <property type="match status" value="1"/>
</dbReference>
<dbReference type="EC" id="1.1.1.157" evidence="7"/>
<dbReference type="InterPro" id="IPR006176">
    <property type="entry name" value="3-OHacyl-CoA_DH_NAD-bd"/>
</dbReference>
<name>A0A6J4R009_9ACTN</name>
<dbReference type="InterPro" id="IPR008927">
    <property type="entry name" value="6-PGluconate_DH-like_C_sf"/>
</dbReference>
<dbReference type="PROSITE" id="PS00067">
    <property type="entry name" value="3HCDH"/>
    <property type="match status" value="1"/>
</dbReference>
<dbReference type="InterPro" id="IPR036291">
    <property type="entry name" value="NAD(P)-bd_dom_sf"/>
</dbReference>
<dbReference type="SUPFAM" id="SSF51735">
    <property type="entry name" value="NAD(P)-binding Rossmann-fold domains"/>
    <property type="match status" value="1"/>
</dbReference>
<dbReference type="Pfam" id="PF02737">
    <property type="entry name" value="3HCDH_N"/>
    <property type="match status" value="1"/>
</dbReference>
<dbReference type="InterPro" id="IPR006180">
    <property type="entry name" value="3-OHacyl-CoA_DH_CS"/>
</dbReference>
<dbReference type="InterPro" id="IPR022694">
    <property type="entry name" value="3-OHacyl-CoA_DH"/>
</dbReference>
<keyword evidence="3 7" id="KW-0560">Oxidoreductase</keyword>
<organism evidence="7">
    <name type="scientific">uncultured Rubrobacteraceae bacterium</name>
    <dbReference type="NCBI Taxonomy" id="349277"/>
    <lineage>
        <taxon>Bacteria</taxon>
        <taxon>Bacillati</taxon>
        <taxon>Actinomycetota</taxon>
        <taxon>Rubrobacteria</taxon>
        <taxon>Rubrobacterales</taxon>
        <taxon>Rubrobacteraceae</taxon>
        <taxon>environmental samples</taxon>
    </lineage>
</organism>
<sequence length="289" mass="30969">MSGAPAVGVLGVGTMGAGIVQLAAQTGHSVVACDQSVEALEKAQRYIREGLSRFADRGAFSAAEADEHYDRIQWTVNLEDMAGAEAVIEAIVEKVAPKKEAFAALDEILPPDALLLTNTSSISITDLASATNRPEQVCGTHFFTPPPVREAVEVPRGLLTSDETVERAKALITSFGKLPVVVNKDVPGFVANRFLMPMIIEAARLLEEGVASKEDIDLLVKKGLGFPIGPFELGDFIGLDVALDVTAYVHEELGEAYYTPPRILKALVRAGRLGQKTGAGFYEYPEETE</sequence>
<evidence type="ECO:0000259" key="6">
    <source>
        <dbReference type="Pfam" id="PF02737"/>
    </source>
</evidence>
<dbReference type="GO" id="GO:0006631">
    <property type="term" value="P:fatty acid metabolic process"/>
    <property type="evidence" value="ECO:0007669"/>
    <property type="project" value="InterPro"/>
</dbReference>
<accession>A0A6J4R009</accession>
<dbReference type="GO" id="GO:0070403">
    <property type="term" value="F:NAD+ binding"/>
    <property type="evidence" value="ECO:0007669"/>
    <property type="project" value="InterPro"/>
</dbReference>
<protein>
    <submittedName>
        <fullName evidence="7">3-hydroxybutyryl-CoA dehydrogenase</fullName>
        <ecNumber evidence="7">1.1.1.157</ecNumber>
    </submittedName>
</protein>
<dbReference type="Gene3D" id="1.10.1040.10">
    <property type="entry name" value="N-(1-d-carboxylethyl)-l-norvaline Dehydrogenase, domain 2"/>
    <property type="match status" value="1"/>
</dbReference>
<dbReference type="FunFam" id="3.40.50.720:FF:000009">
    <property type="entry name" value="Fatty oxidation complex, alpha subunit"/>
    <property type="match status" value="1"/>
</dbReference>
<evidence type="ECO:0000313" key="7">
    <source>
        <dbReference type="EMBL" id="CAA9457359.1"/>
    </source>
</evidence>
<dbReference type="AlphaFoldDB" id="A0A6J4R009"/>
<dbReference type="GO" id="GO:0008691">
    <property type="term" value="F:3-hydroxybutyryl-CoA dehydrogenase activity"/>
    <property type="evidence" value="ECO:0007669"/>
    <property type="project" value="UniProtKB-EC"/>
</dbReference>
<feature type="domain" description="3-hydroxyacyl-CoA dehydrogenase NAD binding" evidence="6">
    <location>
        <begin position="7"/>
        <end position="185"/>
    </location>
</feature>
<feature type="domain" description="3-hydroxyacyl-CoA dehydrogenase C-terminal" evidence="5">
    <location>
        <begin position="188"/>
        <end position="284"/>
    </location>
</feature>
<dbReference type="Pfam" id="PF00725">
    <property type="entry name" value="3HCDH"/>
    <property type="match status" value="1"/>
</dbReference>
<gene>
    <name evidence="7" type="ORF">AVDCRST_MAG37-3231</name>
</gene>
<evidence type="ECO:0000259" key="5">
    <source>
        <dbReference type="Pfam" id="PF00725"/>
    </source>
</evidence>
<comment type="similarity">
    <text evidence="2">Belongs to the 3-hydroxyacyl-CoA dehydrogenase family.</text>
</comment>
<dbReference type="PIRSF" id="PIRSF000105">
    <property type="entry name" value="HCDH"/>
    <property type="match status" value="1"/>
</dbReference>
<dbReference type="PANTHER" id="PTHR48075:SF5">
    <property type="entry name" value="3-HYDROXYBUTYRYL-COA DEHYDROGENASE"/>
    <property type="match status" value="1"/>
</dbReference>
<evidence type="ECO:0000256" key="1">
    <source>
        <dbReference type="ARBA" id="ARBA00005086"/>
    </source>
</evidence>
<feature type="site" description="Important for catalytic activity" evidence="4">
    <location>
        <position position="141"/>
    </location>
</feature>
<proteinExistence type="inferred from homology"/>